<dbReference type="InterPro" id="IPR003593">
    <property type="entry name" value="AAA+_ATPase"/>
</dbReference>
<keyword evidence="11" id="KW-1185">Reference proteome</keyword>
<dbReference type="PANTHER" id="PTHR43166">
    <property type="entry name" value="AMINO ACID IMPORT ATP-BINDING PROTEIN"/>
    <property type="match status" value="1"/>
</dbReference>
<keyword evidence="8" id="KW-0472">Membrane</keyword>
<feature type="domain" description="ABC transporter" evidence="9">
    <location>
        <begin position="7"/>
        <end position="241"/>
    </location>
</feature>
<keyword evidence="7" id="KW-0029">Amino-acid transport</keyword>
<proteinExistence type="inferred from homology"/>
<reference evidence="10 11" key="1">
    <citation type="submission" date="2013-11" db="EMBL/GenBank/DDBJ databases">
        <title>Metagenomic analysis of a methanogenic consortium involved in long chain n-alkane degradation.</title>
        <authorList>
            <person name="Davidova I.A."/>
            <person name="Callaghan A.V."/>
            <person name="Wawrik B."/>
            <person name="Pruitt S."/>
            <person name="Marks C."/>
            <person name="Duncan K.E."/>
            <person name="Suflita J.M."/>
        </authorList>
    </citation>
    <scope>NUCLEOTIDE SEQUENCE [LARGE SCALE GENOMIC DNA]</scope>
    <source>
        <strain evidence="10 11">SPR</strain>
    </source>
</reference>
<dbReference type="InterPro" id="IPR030679">
    <property type="entry name" value="ABC_ATPase_HisP-typ"/>
</dbReference>
<evidence type="ECO:0000256" key="8">
    <source>
        <dbReference type="ARBA" id="ARBA00023136"/>
    </source>
</evidence>
<name>A0A0D2JCV6_9BACT</name>
<organism evidence="10 11">
    <name type="scientific">Dethiosulfatarculus sandiegensis</name>
    <dbReference type="NCBI Taxonomy" id="1429043"/>
    <lineage>
        <taxon>Bacteria</taxon>
        <taxon>Pseudomonadati</taxon>
        <taxon>Thermodesulfobacteriota</taxon>
        <taxon>Desulfarculia</taxon>
        <taxon>Desulfarculales</taxon>
        <taxon>Desulfarculaceae</taxon>
        <taxon>Dethiosulfatarculus</taxon>
    </lineage>
</organism>
<comment type="caution">
    <text evidence="10">The sequence shown here is derived from an EMBL/GenBank/DDBJ whole genome shotgun (WGS) entry which is preliminary data.</text>
</comment>
<keyword evidence="4" id="KW-1003">Cell membrane</keyword>
<dbReference type="SUPFAM" id="SSF52540">
    <property type="entry name" value="P-loop containing nucleoside triphosphate hydrolases"/>
    <property type="match status" value="1"/>
</dbReference>
<dbReference type="OrthoDB" id="9809450at2"/>
<dbReference type="PROSITE" id="PS50893">
    <property type="entry name" value="ABC_TRANSPORTER_2"/>
    <property type="match status" value="1"/>
</dbReference>
<dbReference type="EMBL" id="AZAC01000001">
    <property type="protein sequence ID" value="KIX15984.1"/>
    <property type="molecule type" value="Genomic_DNA"/>
</dbReference>
<evidence type="ECO:0000256" key="3">
    <source>
        <dbReference type="ARBA" id="ARBA00022448"/>
    </source>
</evidence>
<dbReference type="PATRIC" id="fig|1429043.3.peg.351"/>
<dbReference type="RefSeq" id="WP_044346264.1">
    <property type="nucleotide sequence ID" value="NZ_AZAC01000001.1"/>
</dbReference>
<evidence type="ECO:0000256" key="6">
    <source>
        <dbReference type="ARBA" id="ARBA00022840"/>
    </source>
</evidence>
<evidence type="ECO:0000259" key="9">
    <source>
        <dbReference type="PROSITE" id="PS50893"/>
    </source>
</evidence>
<evidence type="ECO:0000256" key="5">
    <source>
        <dbReference type="ARBA" id="ARBA00022741"/>
    </source>
</evidence>
<evidence type="ECO:0000256" key="1">
    <source>
        <dbReference type="ARBA" id="ARBA00004202"/>
    </source>
</evidence>
<gene>
    <name evidence="10" type="ORF">X474_01685</name>
</gene>
<dbReference type="InParanoid" id="A0A0D2JCV6"/>
<comment type="similarity">
    <text evidence="2">Belongs to the ABC transporter superfamily.</text>
</comment>
<protein>
    <submittedName>
        <fullName evidence="10">Peptide ABC transporter ATP-binding protein</fullName>
    </submittedName>
</protein>
<dbReference type="Gene3D" id="3.40.50.300">
    <property type="entry name" value="P-loop containing nucleotide triphosphate hydrolases"/>
    <property type="match status" value="1"/>
</dbReference>
<accession>A0A0D2JCV6</accession>
<dbReference type="STRING" id="1429043.X474_01685"/>
<keyword evidence="5" id="KW-0547">Nucleotide-binding</keyword>
<dbReference type="GO" id="GO:0015424">
    <property type="term" value="F:ABC-type amino acid transporter activity"/>
    <property type="evidence" value="ECO:0007669"/>
    <property type="project" value="InterPro"/>
</dbReference>
<evidence type="ECO:0000313" key="11">
    <source>
        <dbReference type="Proteomes" id="UP000032233"/>
    </source>
</evidence>
<dbReference type="PANTHER" id="PTHR43166:SF9">
    <property type="entry name" value="GLUTAMATE_ASPARTATE IMPORT ATP-BINDING PROTEIN GLTL"/>
    <property type="match status" value="1"/>
</dbReference>
<evidence type="ECO:0000256" key="2">
    <source>
        <dbReference type="ARBA" id="ARBA00005417"/>
    </source>
</evidence>
<comment type="subcellular location">
    <subcellularLocation>
        <location evidence="1">Cell membrane</location>
        <topology evidence="1">Peripheral membrane protein</topology>
    </subcellularLocation>
</comment>
<dbReference type="PROSITE" id="PS00211">
    <property type="entry name" value="ABC_TRANSPORTER_1"/>
    <property type="match status" value="1"/>
</dbReference>
<evidence type="ECO:0000256" key="4">
    <source>
        <dbReference type="ARBA" id="ARBA00022475"/>
    </source>
</evidence>
<dbReference type="Pfam" id="PF00005">
    <property type="entry name" value="ABC_tran"/>
    <property type="match status" value="1"/>
</dbReference>
<keyword evidence="3" id="KW-0813">Transport</keyword>
<dbReference type="SMART" id="SM00382">
    <property type="entry name" value="AAA"/>
    <property type="match status" value="1"/>
</dbReference>
<keyword evidence="6 10" id="KW-0067">ATP-binding</keyword>
<dbReference type="InterPro" id="IPR050086">
    <property type="entry name" value="MetN_ABC_transporter-like"/>
</dbReference>
<dbReference type="GO" id="GO:0005524">
    <property type="term" value="F:ATP binding"/>
    <property type="evidence" value="ECO:0007669"/>
    <property type="project" value="UniProtKB-KW"/>
</dbReference>
<dbReference type="GO" id="GO:0005886">
    <property type="term" value="C:plasma membrane"/>
    <property type="evidence" value="ECO:0007669"/>
    <property type="project" value="UniProtKB-SubCell"/>
</dbReference>
<dbReference type="InterPro" id="IPR017871">
    <property type="entry name" value="ABC_transporter-like_CS"/>
</dbReference>
<evidence type="ECO:0000313" key="10">
    <source>
        <dbReference type="EMBL" id="KIX15984.1"/>
    </source>
</evidence>
<evidence type="ECO:0000256" key="7">
    <source>
        <dbReference type="ARBA" id="ARBA00022970"/>
    </source>
</evidence>
<dbReference type="GO" id="GO:0016887">
    <property type="term" value="F:ATP hydrolysis activity"/>
    <property type="evidence" value="ECO:0007669"/>
    <property type="project" value="InterPro"/>
</dbReference>
<dbReference type="Proteomes" id="UP000032233">
    <property type="component" value="Unassembled WGS sequence"/>
</dbReference>
<dbReference type="InterPro" id="IPR003439">
    <property type="entry name" value="ABC_transporter-like_ATP-bd"/>
</dbReference>
<dbReference type="PIRSF" id="PIRSF039085">
    <property type="entry name" value="ABC_ATPase_HisP"/>
    <property type="match status" value="1"/>
</dbReference>
<dbReference type="InterPro" id="IPR027417">
    <property type="entry name" value="P-loop_NTPase"/>
</dbReference>
<dbReference type="FunFam" id="3.40.50.300:FF:000020">
    <property type="entry name" value="Amino acid ABC transporter ATP-binding component"/>
    <property type="match status" value="1"/>
</dbReference>
<dbReference type="CDD" id="cd03262">
    <property type="entry name" value="ABC_HisP_GlnQ"/>
    <property type="match status" value="1"/>
</dbReference>
<dbReference type="AlphaFoldDB" id="A0A0D2JCV6"/>
<sequence length="251" mass="27660">MADQPIIRIDNLHKTFGQLEVIKGVSFDVMPSEVVVLIGPSGTGKSTLLNCINLLIKPSKGSIWLDKKEITAPGTDQDKVRQRIGMVFQEFNLFNHLNALENVSIGMCRVLGMAKQDARQKAMRELLRVGMAEHADKYPSQLSGGQKQRVGIARALGMDPHVILFDEPTSALDPELTGEVLSVMKKVAADGMTMVVVSHEMGFAKEVADRIIFMEGGHIVEQAPPGDFFAKPQTDRARQFLSMLNRMEETG</sequence>